<keyword evidence="2" id="KW-1185">Reference proteome</keyword>
<organism evidence="1 2">
    <name type="scientific">Deinococcus hopiensis KR-140</name>
    <dbReference type="NCBI Taxonomy" id="695939"/>
    <lineage>
        <taxon>Bacteria</taxon>
        <taxon>Thermotogati</taxon>
        <taxon>Deinococcota</taxon>
        <taxon>Deinococci</taxon>
        <taxon>Deinococcales</taxon>
        <taxon>Deinococcaceae</taxon>
        <taxon>Deinococcus</taxon>
    </lineage>
</organism>
<accession>A0A1W1VKH0</accession>
<dbReference type="OrthoDB" id="9804765at2"/>
<dbReference type="SUPFAM" id="SSF55331">
    <property type="entry name" value="Tautomerase/MIF"/>
    <property type="match status" value="1"/>
</dbReference>
<evidence type="ECO:0000313" key="2">
    <source>
        <dbReference type="Proteomes" id="UP000192582"/>
    </source>
</evidence>
<protein>
    <submittedName>
        <fullName evidence="1">Tautomerase enzyme</fullName>
    </submittedName>
</protein>
<proteinExistence type="predicted"/>
<evidence type="ECO:0000313" key="1">
    <source>
        <dbReference type="EMBL" id="SMB93571.1"/>
    </source>
</evidence>
<dbReference type="AlphaFoldDB" id="A0A1W1VKH0"/>
<dbReference type="Proteomes" id="UP000192582">
    <property type="component" value="Unassembled WGS sequence"/>
</dbReference>
<dbReference type="EMBL" id="FWWU01000009">
    <property type="protein sequence ID" value="SMB93571.1"/>
    <property type="molecule type" value="Genomic_DNA"/>
</dbReference>
<dbReference type="InterPro" id="IPR014347">
    <property type="entry name" value="Tautomerase/MIF_sf"/>
</dbReference>
<name>A0A1W1VKH0_9DEIO</name>
<dbReference type="PANTHER" id="PTHR38460:SF1">
    <property type="entry name" value="TAUTOMERASE YOLI-RELATED"/>
    <property type="match status" value="1"/>
</dbReference>
<dbReference type="STRING" id="695939.SAMN00790413_02036"/>
<dbReference type="RefSeq" id="WP_084049381.1">
    <property type="nucleotide sequence ID" value="NZ_FWWU01000009.1"/>
</dbReference>
<dbReference type="Gene3D" id="3.30.429.10">
    <property type="entry name" value="Macrophage Migration Inhibitory Factor"/>
    <property type="match status" value="1"/>
</dbReference>
<dbReference type="InterPro" id="IPR037479">
    <property type="entry name" value="Tauto_MSAD"/>
</dbReference>
<sequence>MAQVKVYGERTHLGEQRSALSDAIHRAAQEALGLPENKRFHRFFPLDAADFVFPPERSGRYTILEIHLFAGRRPETLRCFLRALQGEIIRACGLHPDDLEIVLLEAPPSHWGLRGRLGDELQLNYEVNK</sequence>
<dbReference type="PANTHER" id="PTHR38460">
    <property type="entry name" value="TAUTOMERASE YOLI-RELATED"/>
    <property type="match status" value="1"/>
</dbReference>
<dbReference type="Pfam" id="PF14552">
    <property type="entry name" value="Tautomerase_2"/>
    <property type="match status" value="1"/>
</dbReference>
<gene>
    <name evidence="1" type="ORF">SAMN00790413_02036</name>
</gene>
<reference evidence="1 2" key="1">
    <citation type="submission" date="2017-04" db="EMBL/GenBank/DDBJ databases">
        <authorList>
            <person name="Afonso C.L."/>
            <person name="Miller P.J."/>
            <person name="Scott M.A."/>
            <person name="Spackman E."/>
            <person name="Goraichik I."/>
            <person name="Dimitrov K.M."/>
            <person name="Suarez D.L."/>
            <person name="Swayne D.E."/>
        </authorList>
    </citation>
    <scope>NUCLEOTIDE SEQUENCE [LARGE SCALE GENOMIC DNA]</scope>
    <source>
        <strain evidence="1 2">KR-140</strain>
    </source>
</reference>